<gene>
    <name evidence="1" type="ORF">Bathy05g02940</name>
</gene>
<evidence type="ECO:0000313" key="1">
    <source>
        <dbReference type="EMBL" id="CCO16883.1"/>
    </source>
</evidence>
<evidence type="ECO:0000313" key="2">
    <source>
        <dbReference type="Proteomes" id="UP000198341"/>
    </source>
</evidence>
<evidence type="ECO:0008006" key="3">
    <source>
        <dbReference type="Google" id="ProtNLM"/>
    </source>
</evidence>
<dbReference type="STRING" id="41875.K8F5R0"/>
<sequence length="165" mass="19062">MERFLIRKFATASSSQDETTTKKQKTNEKCVKWHALHASLLLRVDHSCPNKNASKIACFDLDETLQKTKSGKKPFMTHENDFTFRDQSVRTALNLLHENGYKIVIFSNQGMVKSAVDGKKAEQIRKRVEIFAGEVRAFVLSLLGLRFVLRERFLFVSYSFHRADF</sequence>
<dbReference type="AlphaFoldDB" id="K8F5R0"/>
<reference evidence="1 2" key="1">
    <citation type="submission" date="2011-10" db="EMBL/GenBank/DDBJ databases">
        <authorList>
            <person name="Genoscope - CEA"/>
        </authorList>
    </citation>
    <scope>NUCLEOTIDE SEQUENCE [LARGE SCALE GENOMIC DNA]</scope>
    <source>
        <strain evidence="1 2">RCC 1105</strain>
    </source>
</reference>
<dbReference type="GO" id="GO:0006281">
    <property type="term" value="P:DNA repair"/>
    <property type="evidence" value="ECO:0007669"/>
    <property type="project" value="TreeGrafter"/>
</dbReference>
<name>K8F5R0_9CHLO</name>
<dbReference type="InterPro" id="IPR013954">
    <property type="entry name" value="PNK3P"/>
</dbReference>
<dbReference type="GO" id="GO:0046403">
    <property type="term" value="F:polynucleotide 3'-phosphatase activity"/>
    <property type="evidence" value="ECO:0007669"/>
    <property type="project" value="TreeGrafter"/>
</dbReference>
<accession>K8F5R0</accession>
<dbReference type="KEGG" id="bpg:Bathy05g02940"/>
<dbReference type="SUPFAM" id="SSF56784">
    <property type="entry name" value="HAD-like"/>
    <property type="match status" value="1"/>
</dbReference>
<dbReference type="EMBL" id="FO082274">
    <property type="protein sequence ID" value="CCO16883.1"/>
    <property type="molecule type" value="Genomic_DNA"/>
</dbReference>
<keyword evidence="2" id="KW-1185">Reference proteome</keyword>
<dbReference type="GO" id="GO:0046404">
    <property type="term" value="F:ATP-dependent polydeoxyribonucleotide 5'-hydroxyl-kinase activity"/>
    <property type="evidence" value="ECO:0007669"/>
    <property type="project" value="TreeGrafter"/>
</dbReference>
<dbReference type="GeneID" id="19015797"/>
<dbReference type="PANTHER" id="PTHR12083:SF9">
    <property type="entry name" value="BIFUNCTIONAL POLYNUCLEOTIDE PHOSPHATASE_KINASE"/>
    <property type="match status" value="1"/>
</dbReference>
<dbReference type="RefSeq" id="XP_007513325.1">
    <property type="nucleotide sequence ID" value="XM_007513263.1"/>
</dbReference>
<dbReference type="Gene3D" id="3.40.50.1000">
    <property type="entry name" value="HAD superfamily/HAD-like"/>
    <property type="match status" value="1"/>
</dbReference>
<dbReference type="Proteomes" id="UP000198341">
    <property type="component" value="Chromosome 5"/>
</dbReference>
<organism evidence="1 2">
    <name type="scientific">Bathycoccus prasinos</name>
    <dbReference type="NCBI Taxonomy" id="41875"/>
    <lineage>
        <taxon>Eukaryota</taxon>
        <taxon>Viridiplantae</taxon>
        <taxon>Chlorophyta</taxon>
        <taxon>Mamiellophyceae</taxon>
        <taxon>Mamiellales</taxon>
        <taxon>Bathycoccaceae</taxon>
        <taxon>Bathycoccus</taxon>
    </lineage>
</organism>
<dbReference type="InterPro" id="IPR023214">
    <property type="entry name" value="HAD_sf"/>
</dbReference>
<protein>
    <recommendedName>
        <fullName evidence="3">Bifunctional polynucleotide phosphatase/kinase</fullName>
    </recommendedName>
</protein>
<dbReference type="Pfam" id="PF08645">
    <property type="entry name" value="PNK3P"/>
    <property type="match status" value="1"/>
</dbReference>
<dbReference type="OrthoDB" id="19045at2759"/>
<dbReference type="InterPro" id="IPR036412">
    <property type="entry name" value="HAD-like_sf"/>
</dbReference>
<dbReference type="PANTHER" id="PTHR12083">
    <property type="entry name" value="BIFUNCTIONAL POLYNUCLEOTIDE PHOSPHATASE/KINASE"/>
    <property type="match status" value="1"/>
</dbReference>
<dbReference type="GO" id="GO:0003690">
    <property type="term" value="F:double-stranded DNA binding"/>
    <property type="evidence" value="ECO:0007669"/>
    <property type="project" value="TreeGrafter"/>
</dbReference>
<proteinExistence type="predicted"/>